<sequence>MLQSLHGDEFSAAFGSSHINNGFDPRAFDAIMSQTPEPTHSVNLAVAGGSQSEQRAMAKSFVEQLTTPAQPQPCLILLELDAGANFGGNHLMHPRAINIYDWPTMRLMSQFSSLAMPVTQRWGRSGFAMAAMGLHYLNIGMLSSLIFSPSLNAETMLSQTEDDRRGLHLERALAPDTNGIARLIANRPVQPAVAKGEVLRGHFALIEQLVAASPVHHLSFVYIKWPRFGDVDEIKSYPDHITVGGRDVPILNLGRPDLYPELYVPGIWHDDAHLGGEGARMVSTLMGRKLAEWYATHGAPAACGS</sequence>
<keyword evidence="2" id="KW-1185">Reference proteome</keyword>
<evidence type="ECO:0000313" key="2">
    <source>
        <dbReference type="Proteomes" id="UP000198356"/>
    </source>
</evidence>
<name>A0A239MLK4_9BACT</name>
<evidence type="ECO:0000313" key="1">
    <source>
        <dbReference type="EMBL" id="SNT43133.1"/>
    </source>
</evidence>
<dbReference type="OrthoDB" id="7615330at2"/>
<accession>A0A239MLK4</accession>
<protein>
    <submittedName>
        <fullName evidence="1">Uncharacterized protein</fullName>
    </submittedName>
</protein>
<dbReference type="Proteomes" id="UP000198356">
    <property type="component" value="Unassembled WGS sequence"/>
</dbReference>
<dbReference type="AlphaFoldDB" id="A0A239MLK4"/>
<reference evidence="1 2" key="1">
    <citation type="submission" date="2017-06" db="EMBL/GenBank/DDBJ databases">
        <authorList>
            <person name="Kim H.J."/>
            <person name="Triplett B.A."/>
        </authorList>
    </citation>
    <scope>NUCLEOTIDE SEQUENCE [LARGE SCALE GENOMIC DNA]</scope>
    <source>
        <strain evidence="1 2">DSM 18704</strain>
    </source>
</reference>
<gene>
    <name evidence="1" type="ORF">SAMN05421770_11513</name>
</gene>
<dbReference type="RefSeq" id="WP_142988470.1">
    <property type="nucleotide sequence ID" value="NZ_FZOU01000015.1"/>
</dbReference>
<dbReference type="EMBL" id="FZOU01000015">
    <property type="protein sequence ID" value="SNT43133.1"/>
    <property type="molecule type" value="Genomic_DNA"/>
</dbReference>
<organism evidence="1 2">
    <name type="scientific">Granulicella rosea</name>
    <dbReference type="NCBI Taxonomy" id="474952"/>
    <lineage>
        <taxon>Bacteria</taxon>
        <taxon>Pseudomonadati</taxon>
        <taxon>Acidobacteriota</taxon>
        <taxon>Terriglobia</taxon>
        <taxon>Terriglobales</taxon>
        <taxon>Acidobacteriaceae</taxon>
        <taxon>Granulicella</taxon>
    </lineage>
</organism>
<proteinExistence type="predicted"/>